<proteinExistence type="predicted"/>
<evidence type="ECO:0000313" key="1">
    <source>
        <dbReference type="EMBL" id="KAK3751976.1"/>
    </source>
</evidence>
<name>A0AAE0YN25_9GAST</name>
<comment type="caution">
    <text evidence="1">The sequence shown here is derived from an EMBL/GenBank/DDBJ whole genome shotgun (WGS) entry which is preliminary data.</text>
</comment>
<gene>
    <name evidence="1" type="ORF">RRG08_062146</name>
</gene>
<dbReference type="EMBL" id="JAWDGP010005802">
    <property type="protein sequence ID" value="KAK3751976.1"/>
    <property type="molecule type" value="Genomic_DNA"/>
</dbReference>
<evidence type="ECO:0000313" key="2">
    <source>
        <dbReference type="Proteomes" id="UP001283361"/>
    </source>
</evidence>
<dbReference type="Proteomes" id="UP001283361">
    <property type="component" value="Unassembled WGS sequence"/>
</dbReference>
<dbReference type="AlphaFoldDB" id="A0AAE0YN25"/>
<keyword evidence="2" id="KW-1185">Reference proteome</keyword>
<reference evidence="1" key="1">
    <citation type="journal article" date="2023" name="G3 (Bethesda)">
        <title>A reference genome for the long-term kleptoplast-retaining sea slug Elysia crispata morphotype clarki.</title>
        <authorList>
            <person name="Eastman K.E."/>
            <person name="Pendleton A.L."/>
            <person name="Shaikh M.A."/>
            <person name="Suttiyut T."/>
            <person name="Ogas R."/>
            <person name="Tomko P."/>
            <person name="Gavelis G."/>
            <person name="Widhalm J.R."/>
            <person name="Wisecaver J.H."/>
        </authorList>
    </citation>
    <scope>NUCLEOTIDE SEQUENCE</scope>
    <source>
        <strain evidence="1">ECLA1</strain>
    </source>
</reference>
<accession>A0AAE0YN25</accession>
<organism evidence="1 2">
    <name type="scientific">Elysia crispata</name>
    <name type="common">lettuce slug</name>
    <dbReference type="NCBI Taxonomy" id="231223"/>
    <lineage>
        <taxon>Eukaryota</taxon>
        <taxon>Metazoa</taxon>
        <taxon>Spiralia</taxon>
        <taxon>Lophotrochozoa</taxon>
        <taxon>Mollusca</taxon>
        <taxon>Gastropoda</taxon>
        <taxon>Heterobranchia</taxon>
        <taxon>Euthyneura</taxon>
        <taxon>Panpulmonata</taxon>
        <taxon>Sacoglossa</taxon>
        <taxon>Placobranchoidea</taxon>
        <taxon>Plakobranchidae</taxon>
        <taxon>Elysia</taxon>
    </lineage>
</organism>
<protein>
    <submittedName>
        <fullName evidence="1">Uncharacterized protein</fullName>
    </submittedName>
</protein>
<sequence>MILTRDLGGNYRNPVVITFSSMIRSSVSSPPAPTKAIHTNSPQHPSTHKTPLILVYTTPNEALISCSGDRWLVRGRAREHLSPCPPPPPSEASLMLALGRTLAYLSSPVTGIFAFLPGSRLGSCDLAQRPISRGWKA</sequence>